<protein>
    <submittedName>
        <fullName evidence="1">21898_t:CDS:1</fullName>
    </submittedName>
</protein>
<name>A0ACA9RPR1_9GLOM</name>
<evidence type="ECO:0000313" key="2">
    <source>
        <dbReference type="Proteomes" id="UP000789920"/>
    </source>
</evidence>
<feature type="non-terminal residue" evidence="1">
    <location>
        <position position="1"/>
    </location>
</feature>
<accession>A0ACA9RPR1</accession>
<keyword evidence="2" id="KW-1185">Reference proteome</keyword>
<gene>
    <name evidence="1" type="ORF">RPERSI_LOCUS21781</name>
</gene>
<evidence type="ECO:0000313" key="1">
    <source>
        <dbReference type="EMBL" id="CAG8804772.1"/>
    </source>
</evidence>
<comment type="caution">
    <text evidence="1">The sequence shown here is derived from an EMBL/GenBank/DDBJ whole genome shotgun (WGS) entry which is preliminary data.</text>
</comment>
<reference evidence="1" key="1">
    <citation type="submission" date="2021-06" db="EMBL/GenBank/DDBJ databases">
        <authorList>
            <person name="Kallberg Y."/>
            <person name="Tangrot J."/>
            <person name="Rosling A."/>
        </authorList>
    </citation>
    <scope>NUCLEOTIDE SEQUENCE</scope>
    <source>
        <strain evidence="1">MA461A</strain>
    </source>
</reference>
<organism evidence="1 2">
    <name type="scientific">Racocetra persica</name>
    <dbReference type="NCBI Taxonomy" id="160502"/>
    <lineage>
        <taxon>Eukaryota</taxon>
        <taxon>Fungi</taxon>
        <taxon>Fungi incertae sedis</taxon>
        <taxon>Mucoromycota</taxon>
        <taxon>Glomeromycotina</taxon>
        <taxon>Glomeromycetes</taxon>
        <taxon>Diversisporales</taxon>
        <taxon>Gigasporaceae</taxon>
        <taxon>Racocetra</taxon>
    </lineage>
</organism>
<proteinExistence type="predicted"/>
<dbReference type="EMBL" id="CAJVQC010064675">
    <property type="protein sequence ID" value="CAG8804772.1"/>
    <property type="molecule type" value="Genomic_DNA"/>
</dbReference>
<sequence length="252" mass="29181">NSTKKKPETEVEKNQYGIDMRKQKSSIKIIFCAIDAGKEYIEMLTSYWNNPKSYNEKNVIDHISAQPILNIEDKLNKILHLISQSVNRRIINDYLDISKYLLFASALVEYTKKLLMKKKRSFNVYEEFKNNDSEKRKAAYGQFKSDTTKAINTLRTVLNLINLTIFKLKISTLNEEFATVQAACIIKTFLCTSIEILIWYKYFGPIIAIGNITGRLELWGSLKQNTFVETCKLVDENVELFNDLKKANDNYG</sequence>
<dbReference type="Proteomes" id="UP000789920">
    <property type="component" value="Unassembled WGS sequence"/>
</dbReference>